<keyword evidence="3" id="KW-0804">Transcription</keyword>
<dbReference type="Gene3D" id="1.10.10.10">
    <property type="entry name" value="Winged helix-like DNA-binding domain superfamily/Winged helix DNA-binding domain"/>
    <property type="match status" value="1"/>
</dbReference>
<dbReference type="AlphaFoldDB" id="A0A917EU41"/>
<dbReference type="PANTHER" id="PTHR42756">
    <property type="entry name" value="TRANSCRIPTIONAL REGULATOR, MARR"/>
    <property type="match status" value="1"/>
</dbReference>
<dbReference type="RefSeq" id="WP_188376402.1">
    <property type="nucleotide sequence ID" value="NZ_BMEL01000001.1"/>
</dbReference>
<comment type="caution">
    <text evidence="5">The sequence shown here is derived from an EMBL/GenBank/DDBJ whole genome shotgun (WGS) entry which is preliminary data.</text>
</comment>
<dbReference type="GO" id="GO:0003700">
    <property type="term" value="F:DNA-binding transcription factor activity"/>
    <property type="evidence" value="ECO:0007669"/>
    <property type="project" value="InterPro"/>
</dbReference>
<evidence type="ECO:0000256" key="1">
    <source>
        <dbReference type="ARBA" id="ARBA00023015"/>
    </source>
</evidence>
<evidence type="ECO:0000313" key="5">
    <source>
        <dbReference type="EMBL" id="GGF13741.1"/>
    </source>
</evidence>
<name>A0A917EU41_HALAA</name>
<gene>
    <name evidence="5" type="ORF">GCM10010954_10600</name>
</gene>
<dbReference type="InterPro" id="IPR036388">
    <property type="entry name" value="WH-like_DNA-bd_sf"/>
</dbReference>
<dbReference type="Pfam" id="PF01047">
    <property type="entry name" value="MarR"/>
    <property type="match status" value="1"/>
</dbReference>
<dbReference type="EMBL" id="BMEL01000001">
    <property type="protein sequence ID" value="GGF13741.1"/>
    <property type="molecule type" value="Genomic_DNA"/>
</dbReference>
<dbReference type="SUPFAM" id="SSF46785">
    <property type="entry name" value="Winged helix' DNA-binding domain"/>
    <property type="match status" value="1"/>
</dbReference>
<accession>A0A917EU41</accession>
<evidence type="ECO:0000256" key="2">
    <source>
        <dbReference type="ARBA" id="ARBA00023125"/>
    </source>
</evidence>
<dbReference type="SMART" id="SM00347">
    <property type="entry name" value="HTH_MARR"/>
    <property type="match status" value="1"/>
</dbReference>
<keyword evidence="1" id="KW-0805">Transcription regulation</keyword>
<reference evidence="5" key="2">
    <citation type="submission" date="2020-09" db="EMBL/GenBank/DDBJ databases">
        <authorList>
            <person name="Sun Q."/>
            <person name="Zhou Y."/>
        </authorList>
    </citation>
    <scope>NUCLEOTIDE SEQUENCE</scope>
    <source>
        <strain evidence="5">CGMCC 1.12153</strain>
    </source>
</reference>
<organism evidence="5 6">
    <name type="scientific">Halobacillus andaensis</name>
    <dbReference type="NCBI Taxonomy" id="1176239"/>
    <lineage>
        <taxon>Bacteria</taxon>
        <taxon>Bacillati</taxon>
        <taxon>Bacillota</taxon>
        <taxon>Bacilli</taxon>
        <taxon>Bacillales</taxon>
        <taxon>Bacillaceae</taxon>
        <taxon>Halobacillus</taxon>
    </lineage>
</organism>
<dbReference type="GO" id="GO:0003677">
    <property type="term" value="F:DNA binding"/>
    <property type="evidence" value="ECO:0007669"/>
    <property type="project" value="UniProtKB-KW"/>
</dbReference>
<dbReference type="PRINTS" id="PR00598">
    <property type="entry name" value="HTHMARR"/>
</dbReference>
<protein>
    <submittedName>
        <fullName evidence="5">MarR family transcriptional regulator</fullName>
    </submittedName>
</protein>
<dbReference type="PROSITE" id="PS50995">
    <property type="entry name" value="HTH_MARR_2"/>
    <property type="match status" value="1"/>
</dbReference>
<dbReference type="Proteomes" id="UP000660110">
    <property type="component" value="Unassembled WGS sequence"/>
</dbReference>
<dbReference type="PANTHER" id="PTHR42756:SF1">
    <property type="entry name" value="TRANSCRIPTIONAL REPRESSOR OF EMRAB OPERON"/>
    <property type="match status" value="1"/>
</dbReference>
<dbReference type="InterPro" id="IPR023187">
    <property type="entry name" value="Tscrpt_reg_MarR-type_CS"/>
</dbReference>
<keyword evidence="2" id="KW-0238">DNA-binding</keyword>
<keyword evidence="6" id="KW-1185">Reference proteome</keyword>
<evidence type="ECO:0000313" key="6">
    <source>
        <dbReference type="Proteomes" id="UP000660110"/>
    </source>
</evidence>
<feature type="domain" description="HTH marR-type" evidence="4">
    <location>
        <begin position="6"/>
        <end position="138"/>
    </location>
</feature>
<evidence type="ECO:0000259" key="4">
    <source>
        <dbReference type="PROSITE" id="PS50995"/>
    </source>
</evidence>
<proteinExistence type="predicted"/>
<dbReference type="InterPro" id="IPR036390">
    <property type="entry name" value="WH_DNA-bd_sf"/>
</dbReference>
<reference evidence="5" key="1">
    <citation type="journal article" date="2014" name="Int. J. Syst. Evol. Microbiol.">
        <title>Complete genome sequence of Corynebacterium casei LMG S-19264T (=DSM 44701T), isolated from a smear-ripened cheese.</title>
        <authorList>
            <consortium name="US DOE Joint Genome Institute (JGI-PGF)"/>
            <person name="Walter F."/>
            <person name="Albersmeier A."/>
            <person name="Kalinowski J."/>
            <person name="Ruckert C."/>
        </authorList>
    </citation>
    <scope>NUCLEOTIDE SEQUENCE</scope>
    <source>
        <strain evidence="5">CGMCC 1.12153</strain>
    </source>
</reference>
<dbReference type="PROSITE" id="PS01117">
    <property type="entry name" value="HTH_MARR_1"/>
    <property type="match status" value="1"/>
</dbReference>
<dbReference type="InterPro" id="IPR000835">
    <property type="entry name" value="HTH_MarR-typ"/>
</dbReference>
<sequence length="153" mass="17662">MNLTFQDYISIKIHKTDLKLTSYIKSQLKPYNLAPEQNLIMMLLWEEDGLSQNQLAKQLNKDKTNIARMASNLEDKGFIKREGSQSDRRSLELYLTASGQQLKEKVLPVAENFNDIVCEGITEDELKQLDRLLTKMNQNIEAKDERKDEGNAK</sequence>
<evidence type="ECO:0000256" key="3">
    <source>
        <dbReference type="ARBA" id="ARBA00023163"/>
    </source>
</evidence>